<dbReference type="SMART" id="SM00267">
    <property type="entry name" value="GGDEF"/>
    <property type="match status" value="1"/>
</dbReference>
<dbReference type="SUPFAM" id="SSF103190">
    <property type="entry name" value="Sensory domain-like"/>
    <property type="match status" value="1"/>
</dbReference>
<feature type="transmembrane region" description="Helical" evidence="1">
    <location>
        <begin position="193"/>
        <end position="214"/>
    </location>
</feature>
<protein>
    <submittedName>
        <fullName evidence="3">Diguanylate cyclase</fullName>
    </submittedName>
</protein>
<dbReference type="PANTHER" id="PTHR45138">
    <property type="entry name" value="REGULATORY COMPONENTS OF SENSORY TRANSDUCTION SYSTEM"/>
    <property type="match status" value="1"/>
</dbReference>
<keyword evidence="1" id="KW-0472">Membrane</keyword>
<evidence type="ECO:0000256" key="1">
    <source>
        <dbReference type="SAM" id="Phobius"/>
    </source>
</evidence>
<evidence type="ECO:0000259" key="2">
    <source>
        <dbReference type="PROSITE" id="PS50887"/>
    </source>
</evidence>
<dbReference type="PANTHER" id="PTHR45138:SF9">
    <property type="entry name" value="DIGUANYLATE CYCLASE DGCM-RELATED"/>
    <property type="match status" value="1"/>
</dbReference>
<comment type="caution">
    <text evidence="3">The sequence shown here is derived from an EMBL/GenBank/DDBJ whole genome shotgun (WGS) entry which is preliminary data.</text>
</comment>
<dbReference type="InterPro" id="IPR000160">
    <property type="entry name" value="GGDEF_dom"/>
</dbReference>
<dbReference type="PROSITE" id="PS50887">
    <property type="entry name" value="GGDEF"/>
    <property type="match status" value="1"/>
</dbReference>
<dbReference type="RefSeq" id="WP_003537967.1">
    <property type="nucleotide sequence ID" value="NZ_BAABXX010000001.1"/>
</dbReference>
<name>A0A3E3EE88_9FIRM</name>
<dbReference type="InterPro" id="IPR043128">
    <property type="entry name" value="Rev_trsase/Diguanyl_cyclase"/>
</dbReference>
<proteinExistence type="predicted"/>
<dbReference type="InterPro" id="IPR050469">
    <property type="entry name" value="Diguanylate_Cyclase"/>
</dbReference>
<organism evidence="3 4">
    <name type="scientific">Thomasclavelia ramosa</name>
    <dbReference type="NCBI Taxonomy" id="1547"/>
    <lineage>
        <taxon>Bacteria</taxon>
        <taxon>Bacillati</taxon>
        <taxon>Bacillota</taxon>
        <taxon>Erysipelotrichia</taxon>
        <taxon>Erysipelotrichales</taxon>
        <taxon>Coprobacillaceae</taxon>
        <taxon>Thomasclavelia</taxon>
    </lineage>
</organism>
<dbReference type="InterPro" id="IPR029787">
    <property type="entry name" value="Nucleotide_cyclase"/>
</dbReference>
<dbReference type="GeneID" id="64196112"/>
<dbReference type="SUPFAM" id="SSF55073">
    <property type="entry name" value="Nucleotide cyclase"/>
    <property type="match status" value="1"/>
</dbReference>
<reference evidence="3 4" key="1">
    <citation type="submission" date="2018-08" db="EMBL/GenBank/DDBJ databases">
        <title>A genome reference for cultivated species of the human gut microbiota.</title>
        <authorList>
            <person name="Zou Y."/>
            <person name="Xue W."/>
            <person name="Luo G."/>
        </authorList>
    </citation>
    <scope>NUCLEOTIDE SEQUENCE [LARGE SCALE GENOMIC DNA]</scope>
    <source>
        <strain evidence="3 4">OM06-4</strain>
    </source>
</reference>
<keyword evidence="1" id="KW-0812">Transmembrane</keyword>
<dbReference type="InterPro" id="IPR029151">
    <property type="entry name" value="Sensor-like_sf"/>
</dbReference>
<dbReference type="NCBIfam" id="TIGR00254">
    <property type="entry name" value="GGDEF"/>
    <property type="match status" value="1"/>
</dbReference>
<dbReference type="EMBL" id="QUSL01000014">
    <property type="protein sequence ID" value="RGD84775.1"/>
    <property type="molecule type" value="Genomic_DNA"/>
</dbReference>
<dbReference type="AlphaFoldDB" id="A0A3E3EE88"/>
<evidence type="ECO:0000313" key="4">
    <source>
        <dbReference type="Proteomes" id="UP000261032"/>
    </source>
</evidence>
<keyword evidence="1" id="KW-1133">Transmembrane helix</keyword>
<feature type="domain" description="GGDEF" evidence="2">
    <location>
        <begin position="252"/>
        <end position="378"/>
    </location>
</feature>
<dbReference type="Proteomes" id="UP000261032">
    <property type="component" value="Unassembled WGS sequence"/>
</dbReference>
<dbReference type="CDD" id="cd01949">
    <property type="entry name" value="GGDEF"/>
    <property type="match status" value="1"/>
</dbReference>
<sequence length="378" mass="43984">MKFKRLDRVDYQVSIITIIIVCASFFCVYIFNYKITHDDMIYSLKERSNTIYHYVENYLDKDTFNHNFSLDMKNDTYKQIKQKLEDVKNATNVLYLYTAKMTDEGEYIYLVDGLPTASPDFRYPGDKIEKEIIPELKAALKNKIILPDQIKETTWGPIFVSYYPIHDEGKVVGVLGIEFDASHQFEAFKQIRIITPLIAIMASLIATIIAVLSFRRISNPRFKDMANTDYLTNLHNRNAFEIDFENLSTHKHNTGIIITDLNDLKKINDTYGHRTGDEYIKKVAKILEKHVQKNTVYRFGGDEFIILIHHDAKQQIKAVVTAIQTELSKQTDEKLSISIGFAVYDPKIDHDLKDTFKRADAKMYTNKKLNKEKNKFED</sequence>
<accession>A0A3E3EE88</accession>
<dbReference type="GO" id="GO:0052621">
    <property type="term" value="F:diguanylate cyclase activity"/>
    <property type="evidence" value="ECO:0007669"/>
    <property type="project" value="TreeGrafter"/>
</dbReference>
<gene>
    <name evidence="3" type="ORF">DXB93_10150</name>
</gene>
<dbReference type="Pfam" id="PF00990">
    <property type="entry name" value="GGDEF"/>
    <property type="match status" value="1"/>
</dbReference>
<evidence type="ECO:0000313" key="3">
    <source>
        <dbReference type="EMBL" id="RGD84775.1"/>
    </source>
</evidence>
<dbReference type="Gene3D" id="3.30.70.270">
    <property type="match status" value="1"/>
</dbReference>
<feature type="transmembrane region" description="Helical" evidence="1">
    <location>
        <begin position="12"/>
        <end position="31"/>
    </location>
</feature>